<comment type="caution">
    <text evidence="2">The sequence shown here is derived from an EMBL/GenBank/DDBJ whole genome shotgun (WGS) entry which is preliminary data.</text>
</comment>
<dbReference type="InterPro" id="IPR052929">
    <property type="entry name" value="RNase_H-like_EbsB-rel"/>
</dbReference>
<evidence type="ECO:0000313" key="3">
    <source>
        <dbReference type="Proteomes" id="UP001231189"/>
    </source>
</evidence>
<dbReference type="GO" id="GO:0003676">
    <property type="term" value="F:nucleic acid binding"/>
    <property type="evidence" value="ECO:0007669"/>
    <property type="project" value="InterPro"/>
</dbReference>
<evidence type="ECO:0000259" key="1">
    <source>
        <dbReference type="Pfam" id="PF13456"/>
    </source>
</evidence>
<dbReference type="InterPro" id="IPR002156">
    <property type="entry name" value="RNaseH_domain"/>
</dbReference>
<name>A0AAD8SFT8_LOLMU</name>
<dbReference type="CDD" id="cd06222">
    <property type="entry name" value="RNase_H_like"/>
    <property type="match status" value="1"/>
</dbReference>
<reference evidence="2" key="1">
    <citation type="submission" date="2023-07" db="EMBL/GenBank/DDBJ databases">
        <title>A chromosome-level genome assembly of Lolium multiflorum.</title>
        <authorList>
            <person name="Chen Y."/>
            <person name="Copetti D."/>
            <person name="Kolliker R."/>
            <person name="Studer B."/>
        </authorList>
    </citation>
    <scope>NUCLEOTIDE SEQUENCE</scope>
    <source>
        <strain evidence="2">02402/16</strain>
        <tissue evidence="2">Leaf</tissue>
    </source>
</reference>
<dbReference type="Pfam" id="PF13456">
    <property type="entry name" value="RVT_3"/>
    <property type="match status" value="1"/>
</dbReference>
<accession>A0AAD8SFT8</accession>
<dbReference type="Proteomes" id="UP001231189">
    <property type="component" value="Unassembled WGS sequence"/>
</dbReference>
<organism evidence="2 3">
    <name type="scientific">Lolium multiflorum</name>
    <name type="common">Italian ryegrass</name>
    <name type="synonym">Lolium perenne subsp. multiflorum</name>
    <dbReference type="NCBI Taxonomy" id="4521"/>
    <lineage>
        <taxon>Eukaryota</taxon>
        <taxon>Viridiplantae</taxon>
        <taxon>Streptophyta</taxon>
        <taxon>Embryophyta</taxon>
        <taxon>Tracheophyta</taxon>
        <taxon>Spermatophyta</taxon>
        <taxon>Magnoliopsida</taxon>
        <taxon>Liliopsida</taxon>
        <taxon>Poales</taxon>
        <taxon>Poaceae</taxon>
        <taxon>BOP clade</taxon>
        <taxon>Pooideae</taxon>
        <taxon>Poodae</taxon>
        <taxon>Poeae</taxon>
        <taxon>Poeae Chloroplast Group 2 (Poeae type)</taxon>
        <taxon>Loliodinae</taxon>
        <taxon>Loliinae</taxon>
        <taxon>Lolium</taxon>
    </lineage>
</organism>
<dbReference type="PANTHER" id="PTHR47074">
    <property type="entry name" value="BNAC02G40300D PROTEIN"/>
    <property type="match status" value="1"/>
</dbReference>
<gene>
    <name evidence="2" type="ORF">QYE76_068203</name>
</gene>
<dbReference type="InterPro" id="IPR036397">
    <property type="entry name" value="RNaseH_sf"/>
</dbReference>
<dbReference type="Gene3D" id="3.30.420.10">
    <property type="entry name" value="Ribonuclease H-like superfamily/Ribonuclease H"/>
    <property type="match status" value="1"/>
</dbReference>
<dbReference type="InterPro" id="IPR012337">
    <property type="entry name" value="RNaseH-like_sf"/>
</dbReference>
<dbReference type="AlphaFoldDB" id="A0AAD8SFT8"/>
<dbReference type="InterPro" id="IPR044730">
    <property type="entry name" value="RNase_H-like_dom_plant"/>
</dbReference>
<dbReference type="EMBL" id="JAUUTY010000004">
    <property type="protein sequence ID" value="KAK1650398.1"/>
    <property type="molecule type" value="Genomic_DNA"/>
</dbReference>
<protein>
    <recommendedName>
        <fullName evidence="1">RNase H type-1 domain-containing protein</fullName>
    </recommendedName>
</protein>
<feature type="domain" description="RNase H type-1" evidence="1">
    <location>
        <begin position="188"/>
        <end position="266"/>
    </location>
</feature>
<dbReference type="PANTHER" id="PTHR47074:SF73">
    <property type="entry name" value="OS04G0448401 PROTEIN"/>
    <property type="match status" value="1"/>
</dbReference>
<evidence type="ECO:0000313" key="2">
    <source>
        <dbReference type="EMBL" id="KAK1650398.1"/>
    </source>
</evidence>
<sequence length="428" mass="47823">MLRPIFCLKDDPPMLVSDFIETTSASWRTDKLEEFFLPMDYECIKAIPLSTRRLDDCWAWHYEKTGVMSVRRFVASFPVWTLADKEITEHLCMNEDPNPKQWLFAMMESLSRDDFARVAVTLWAIWFARRKIIHEEEFQSPLSMHMFIESYLRDLAISSKAGKKKVSTSTISQAPKWIPPSLGYAKLNVDAAMSKTSRGGAVGVICRSDNGDFMGASTLTVSGINDPATMEAIACREAMALAKDLQLHRVTVASDCLSVINAINSEGFKGSYIMILDEQQGRPVGRMPPPPFVGHPDLPDLGTVDGMFSPPPSQSDPIITTPRASAPPPLILVRLDLAQGSRNAIDIEMHITNPAKATGKEKMEQKVEEAAKKSKARTCEGEVKGQWWPCAAKRKSRRSWRRKASLNPQLGEWFRVRHAPCPQPGNGC</sequence>
<keyword evidence="3" id="KW-1185">Reference proteome</keyword>
<dbReference type="SUPFAM" id="SSF53098">
    <property type="entry name" value="Ribonuclease H-like"/>
    <property type="match status" value="1"/>
</dbReference>
<dbReference type="GO" id="GO:0004523">
    <property type="term" value="F:RNA-DNA hybrid ribonuclease activity"/>
    <property type="evidence" value="ECO:0007669"/>
    <property type="project" value="InterPro"/>
</dbReference>
<proteinExistence type="predicted"/>